<keyword evidence="3" id="KW-1185">Reference proteome</keyword>
<evidence type="ECO:0000313" key="2">
    <source>
        <dbReference type="EMBL" id="GAA5143192.1"/>
    </source>
</evidence>
<evidence type="ECO:0000256" key="1">
    <source>
        <dbReference type="SAM" id="MobiDB-lite"/>
    </source>
</evidence>
<gene>
    <name evidence="2" type="ORF">GCM10023213_30420</name>
</gene>
<name>A0ABP9PD88_9BACT</name>
<feature type="compositionally biased region" description="Low complexity" evidence="1">
    <location>
        <begin position="417"/>
        <end position="431"/>
    </location>
</feature>
<accession>A0ABP9PD88</accession>
<dbReference type="Proteomes" id="UP001499852">
    <property type="component" value="Unassembled WGS sequence"/>
</dbReference>
<evidence type="ECO:0008006" key="4">
    <source>
        <dbReference type="Google" id="ProtNLM"/>
    </source>
</evidence>
<feature type="region of interest" description="Disordered" evidence="1">
    <location>
        <begin position="382"/>
        <end position="444"/>
    </location>
</feature>
<proteinExistence type="predicted"/>
<protein>
    <recommendedName>
        <fullName evidence="4">DUF4340 domain-containing protein</fullName>
    </recommendedName>
</protein>
<feature type="compositionally biased region" description="Pro residues" evidence="1">
    <location>
        <begin position="403"/>
        <end position="416"/>
    </location>
</feature>
<reference evidence="3" key="1">
    <citation type="journal article" date="2019" name="Int. J. Syst. Evol. Microbiol.">
        <title>The Global Catalogue of Microorganisms (GCM) 10K type strain sequencing project: providing services to taxonomists for standard genome sequencing and annotation.</title>
        <authorList>
            <consortium name="The Broad Institute Genomics Platform"/>
            <consortium name="The Broad Institute Genome Sequencing Center for Infectious Disease"/>
            <person name="Wu L."/>
            <person name="Ma J."/>
        </authorList>
    </citation>
    <scope>NUCLEOTIDE SEQUENCE [LARGE SCALE GENOMIC DNA]</scope>
    <source>
        <strain evidence="3">JCM 18053</strain>
    </source>
</reference>
<comment type="caution">
    <text evidence="2">The sequence shown here is derived from an EMBL/GenBank/DDBJ whole genome shotgun (WGS) entry which is preliminary data.</text>
</comment>
<organism evidence="2 3">
    <name type="scientific">Prosthecobacter algae</name>
    <dbReference type="NCBI Taxonomy" id="1144682"/>
    <lineage>
        <taxon>Bacteria</taxon>
        <taxon>Pseudomonadati</taxon>
        <taxon>Verrucomicrobiota</taxon>
        <taxon>Verrucomicrobiia</taxon>
        <taxon>Verrucomicrobiales</taxon>
        <taxon>Verrucomicrobiaceae</taxon>
        <taxon>Prosthecobacter</taxon>
    </lineage>
</organism>
<evidence type="ECO:0000313" key="3">
    <source>
        <dbReference type="Proteomes" id="UP001499852"/>
    </source>
</evidence>
<dbReference type="RefSeq" id="WP_345737231.1">
    <property type="nucleotide sequence ID" value="NZ_BAABIA010000006.1"/>
</dbReference>
<dbReference type="EMBL" id="BAABIA010000006">
    <property type="protein sequence ID" value="GAA5143192.1"/>
    <property type="molecule type" value="Genomic_DNA"/>
</dbReference>
<sequence length="444" mass="47050">MKKILILLIILGGLVGAGIVYQKQQNSVLNTAANTGVKVREQLLPDLDILAVKKIRVKDAKSEATVSLAEDGKSASIEQRGGYPASMDRISTVIQELYEQRIANKQQVRKGAWAEIQVQPPGEGSEGVGTQVELIGEGGKIIKSLILGKTIDTAGGRASNQFGGSGQRFVRIPDDGDTIWVVSNPFTDLEPKPETWLDKAFIDIQRIKEITLVPPQADEGWKVDRPNDAAMEFALMDAKPGEALDAAKLPVGNLLSTPVFNDVVTKEESAKVLKGASKVNIVTFDGFVYDLEVVKQPSADGVGRFYLSVNVKGNFPKSRPPVKDEKEEDKKKADEAFAAKTKELEAKLAREQKFAGWAFEVSEYTVNNLFKKRSEIVKVAAKATPAPAAPGAPAPAGASLPFPTAPSAPAPAPAAAPAPASAATPPVAAPAAPQPAAAPAPAKE</sequence>